<name>A0A328YQU2_9FLAO</name>
<accession>A0A328YQU2</accession>
<protein>
    <recommendedName>
        <fullName evidence="3">Pimeloyl-ACP methyl ester carboxylesterase</fullName>
    </recommendedName>
</protein>
<dbReference type="OrthoDB" id="659408at2"/>
<evidence type="ECO:0008006" key="3">
    <source>
        <dbReference type="Google" id="ProtNLM"/>
    </source>
</evidence>
<comment type="caution">
    <text evidence="1">The sequence shown here is derived from an EMBL/GenBank/DDBJ whole genome shotgun (WGS) entry which is preliminary data.</text>
</comment>
<dbReference type="EMBL" id="QLSZ01000001">
    <property type="protein sequence ID" value="RAR75734.1"/>
    <property type="molecule type" value="Genomic_DNA"/>
</dbReference>
<organism evidence="1 2">
    <name type="scientific">Flavobacterium aciduliphilum</name>
    <dbReference type="NCBI Taxonomy" id="1101402"/>
    <lineage>
        <taxon>Bacteria</taxon>
        <taxon>Pseudomonadati</taxon>
        <taxon>Bacteroidota</taxon>
        <taxon>Flavobacteriia</taxon>
        <taxon>Flavobacteriales</taxon>
        <taxon>Flavobacteriaceae</taxon>
        <taxon>Flavobacterium</taxon>
    </lineage>
</organism>
<dbReference type="SUPFAM" id="SSF53474">
    <property type="entry name" value="alpha/beta-Hydrolases"/>
    <property type="match status" value="1"/>
</dbReference>
<dbReference type="RefSeq" id="WP_112112088.1">
    <property type="nucleotide sequence ID" value="NZ_QLSZ01000001.1"/>
</dbReference>
<evidence type="ECO:0000313" key="2">
    <source>
        <dbReference type="Proteomes" id="UP000248840"/>
    </source>
</evidence>
<dbReference type="Proteomes" id="UP000248840">
    <property type="component" value="Unassembled WGS sequence"/>
</dbReference>
<dbReference type="InterPro" id="IPR029058">
    <property type="entry name" value="AB_hydrolase_fold"/>
</dbReference>
<proteinExistence type="predicted"/>
<dbReference type="AlphaFoldDB" id="A0A328YQU2"/>
<keyword evidence="2" id="KW-1185">Reference proteome</keyword>
<evidence type="ECO:0000313" key="1">
    <source>
        <dbReference type="EMBL" id="RAR75734.1"/>
    </source>
</evidence>
<gene>
    <name evidence="1" type="ORF">CLV55_101438</name>
</gene>
<dbReference type="Gene3D" id="3.40.50.1820">
    <property type="entry name" value="alpha/beta hydrolase"/>
    <property type="match status" value="1"/>
</dbReference>
<reference evidence="1 2" key="1">
    <citation type="submission" date="2018-06" db="EMBL/GenBank/DDBJ databases">
        <title>Genomic Encyclopedia of Archaeal and Bacterial Type Strains, Phase II (KMG-II): from individual species to whole genera.</title>
        <authorList>
            <person name="Goeker M."/>
        </authorList>
    </citation>
    <scope>NUCLEOTIDE SEQUENCE [LARGE SCALE GENOMIC DNA]</scope>
    <source>
        <strain evidence="1 2">DSM 25663</strain>
    </source>
</reference>
<sequence>MKKIPVYFMPGLAASPTIFERIHLPESVFEMHFLEWRVPDKNDTLQDYAQRMVKQILHENPILVGVSFGGILIQEMARFITCQKIIIISSVKSNQEFPVFFKIANNLKLYKLLPMSLFTWFEILLKRNPSKKGKKRWQLYDTFLNVRDQTYLKWSITQILTWTKATPDEHVIHIHGDKDAIFPIKKIQHCIVVSGGTHIMIVTQYRWFNEHLPKIILEQ</sequence>